<organism evidence="8 9">
    <name type="scientific">Naumannella cuiyingiana</name>
    <dbReference type="NCBI Taxonomy" id="1347891"/>
    <lineage>
        <taxon>Bacteria</taxon>
        <taxon>Bacillati</taxon>
        <taxon>Actinomycetota</taxon>
        <taxon>Actinomycetes</taxon>
        <taxon>Propionibacteriales</taxon>
        <taxon>Propionibacteriaceae</taxon>
        <taxon>Naumannella</taxon>
    </lineage>
</organism>
<proteinExistence type="predicted"/>
<gene>
    <name evidence="8" type="ORF">GGQ54_000514</name>
</gene>
<dbReference type="PANTHER" id="PTHR40077">
    <property type="entry name" value="MEMBRANE PROTEIN-RELATED"/>
    <property type="match status" value="1"/>
</dbReference>
<comment type="subcellular location">
    <subcellularLocation>
        <location evidence="1">Cell membrane</location>
        <topology evidence="1">Multi-pass membrane protein</topology>
    </subcellularLocation>
</comment>
<evidence type="ECO:0000313" key="8">
    <source>
        <dbReference type="EMBL" id="NYI69954.1"/>
    </source>
</evidence>
<evidence type="ECO:0000256" key="5">
    <source>
        <dbReference type="ARBA" id="ARBA00023136"/>
    </source>
</evidence>
<evidence type="ECO:0000259" key="7">
    <source>
        <dbReference type="Pfam" id="PF12823"/>
    </source>
</evidence>
<dbReference type="PANTHER" id="PTHR40077:SF1">
    <property type="entry name" value="MEMBRANE PROTEIN"/>
    <property type="match status" value="1"/>
</dbReference>
<evidence type="ECO:0000313" key="9">
    <source>
        <dbReference type="Proteomes" id="UP000527616"/>
    </source>
</evidence>
<evidence type="ECO:0000256" key="1">
    <source>
        <dbReference type="ARBA" id="ARBA00004651"/>
    </source>
</evidence>
<feature type="transmembrane region" description="Helical" evidence="6">
    <location>
        <begin position="66"/>
        <end position="83"/>
    </location>
</feature>
<protein>
    <submittedName>
        <fullName evidence="8">Integral membrane protein</fullName>
    </submittedName>
</protein>
<keyword evidence="3 6" id="KW-0812">Transmembrane</keyword>
<feature type="transmembrane region" description="Helical" evidence="6">
    <location>
        <begin position="117"/>
        <end position="138"/>
    </location>
</feature>
<keyword evidence="4 6" id="KW-1133">Transmembrane helix</keyword>
<sequence>MTPRSLFRTVAIAEAITWTLLIIGLVLRGLGVTDLGVRIGGGVHGFAFLCYVCSTVFVGLNQRWRAGTLALGIGAAFVPWLTIPFERWLERRDDLAGGWRTGGDAGRFRTWVIGHPVPALLITLVGVAAVFGFLLWLGPPSGWSTRFG</sequence>
<accession>A0A7Z0D6V7</accession>
<reference evidence="8 9" key="1">
    <citation type="submission" date="2020-07" db="EMBL/GenBank/DDBJ databases">
        <title>Sequencing the genomes of 1000 actinobacteria strains.</title>
        <authorList>
            <person name="Klenk H.-P."/>
        </authorList>
    </citation>
    <scope>NUCLEOTIDE SEQUENCE [LARGE SCALE GENOMIC DNA]</scope>
    <source>
        <strain evidence="8 9">DSM 103164</strain>
    </source>
</reference>
<keyword evidence="2" id="KW-1003">Cell membrane</keyword>
<comment type="caution">
    <text evidence="8">The sequence shown here is derived from an EMBL/GenBank/DDBJ whole genome shotgun (WGS) entry which is preliminary data.</text>
</comment>
<evidence type="ECO:0000256" key="4">
    <source>
        <dbReference type="ARBA" id="ARBA00022989"/>
    </source>
</evidence>
<keyword evidence="9" id="KW-1185">Reference proteome</keyword>
<keyword evidence="5 6" id="KW-0472">Membrane</keyword>
<dbReference type="AlphaFoldDB" id="A0A7Z0D6V7"/>
<evidence type="ECO:0000256" key="6">
    <source>
        <dbReference type="SAM" id="Phobius"/>
    </source>
</evidence>
<feature type="transmembrane region" description="Helical" evidence="6">
    <location>
        <begin position="6"/>
        <end position="27"/>
    </location>
</feature>
<dbReference type="InterPro" id="IPR023845">
    <property type="entry name" value="DUF3817_TM"/>
</dbReference>
<name>A0A7Z0D6V7_9ACTN</name>
<dbReference type="GO" id="GO:0005886">
    <property type="term" value="C:plasma membrane"/>
    <property type="evidence" value="ECO:0007669"/>
    <property type="project" value="UniProtKB-SubCell"/>
</dbReference>
<dbReference type="Pfam" id="PF12823">
    <property type="entry name" value="DUF3817"/>
    <property type="match status" value="1"/>
</dbReference>
<dbReference type="RefSeq" id="WP_179443961.1">
    <property type="nucleotide sequence ID" value="NZ_JACBZS010000001.1"/>
</dbReference>
<feature type="transmembrane region" description="Helical" evidence="6">
    <location>
        <begin position="39"/>
        <end position="60"/>
    </location>
</feature>
<dbReference type="EMBL" id="JACBZS010000001">
    <property type="protein sequence ID" value="NYI69954.1"/>
    <property type="molecule type" value="Genomic_DNA"/>
</dbReference>
<dbReference type="NCBIfam" id="TIGR03954">
    <property type="entry name" value="integ_memb_HG"/>
    <property type="match status" value="1"/>
</dbReference>
<feature type="domain" description="DUF3817" evidence="7">
    <location>
        <begin position="6"/>
        <end position="91"/>
    </location>
</feature>
<evidence type="ECO:0000256" key="3">
    <source>
        <dbReference type="ARBA" id="ARBA00022692"/>
    </source>
</evidence>
<evidence type="ECO:0000256" key="2">
    <source>
        <dbReference type="ARBA" id="ARBA00022475"/>
    </source>
</evidence>
<dbReference type="Proteomes" id="UP000527616">
    <property type="component" value="Unassembled WGS sequence"/>
</dbReference>